<accession>A0A7X0JTC2</accession>
<dbReference type="Pfam" id="PF04116">
    <property type="entry name" value="FA_hydroxylase"/>
    <property type="match status" value="1"/>
</dbReference>
<proteinExistence type="predicted"/>
<dbReference type="PANTHER" id="PTHR11863">
    <property type="entry name" value="STEROL DESATURASE"/>
    <property type="match status" value="1"/>
</dbReference>
<keyword evidence="4 5" id="KW-0472">Membrane</keyword>
<dbReference type="Proteomes" id="UP000528457">
    <property type="component" value="Unassembled WGS sequence"/>
</dbReference>
<keyword evidence="8" id="KW-1185">Reference proteome</keyword>
<evidence type="ECO:0000256" key="4">
    <source>
        <dbReference type="ARBA" id="ARBA00023136"/>
    </source>
</evidence>
<feature type="transmembrane region" description="Helical" evidence="5">
    <location>
        <begin position="73"/>
        <end position="91"/>
    </location>
</feature>
<protein>
    <submittedName>
        <fullName evidence="7">Sterol desaturase/sphingolipid hydroxylase (Fatty acid hydroxylase superfamily)</fullName>
    </submittedName>
</protein>
<evidence type="ECO:0000313" key="7">
    <source>
        <dbReference type="EMBL" id="MBB6521908.1"/>
    </source>
</evidence>
<evidence type="ECO:0000256" key="2">
    <source>
        <dbReference type="ARBA" id="ARBA00022692"/>
    </source>
</evidence>
<dbReference type="GO" id="GO:0008610">
    <property type="term" value="P:lipid biosynthetic process"/>
    <property type="evidence" value="ECO:0007669"/>
    <property type="project" value="InterPro"/>
</dbReference>
<dbReference type="InterPro" id="IPR006694">
    <property type="entry name" value="Fatty_acid_hydroxylase"/>
</dbReference>
<organism evidence="7 8">
    <name type="scientific">Pseudoteredinibacter isoporae</name>
    <dbReference type="NCBI Taxonomy" id="570281"/>
    <lineage>
        <taxon>Bacteria</taxon>
        <taxon>Pseudomonadati</taxon>
        <taxon>Pseudomonadota</taxon>
        <taxon>Gammaproteobacteria</taxon>
        <taxon>Cellvibrionales</taxon>
        <taxon>Cellvibrionaceae</taxon>
        <taxon>Pseudoteredinibacter</taxon>
    </lineage>
</organism>
<evidence type="ECO:0000259" key="6">
    <source>
        <dbReference type="Pfam" id="PF04116"/>
    </source>
</evidence>
<feature type="domain" description="Fatty acid hydroxylase" evidence="6">
    <location>
        <begin position="78"/>
        <end position="208"/>
    </location>
</feature>
<dbReference type="GO" id="GO:0005506">
    <property type="term" value="F:iron ion binding"/>
    <property type="evidence" value="ECO:0007669"/>
    <property type="project" value="InterPro"/>
</dbReference>
<sequence>MELLTLVIIFVAFIGIFTLEVIAPASKNNCDRRWMILASAVNAFQSISTIGFGLVFVELFSELSLLDLSNINILLQGILGFLVTSFVAYWWHRAMHKFDLLWRIFHQLHHSPRRIEALTSFYMHPFDGMAATFINGLCCYLILGLSAYGTAISLIIAALYNLFIHADLKTPYWLGLILQRPEMHRVHHKHMHHADNYGLAVWDLLFGTYDNPKEYIEKVGFDEKRERRIYDMLRIKDVYKAEKPPQNPGGKTAADSMTS</sequence>
<evidence type="ECO:0000256" key="1">
    <source>
        <dbReference type="ARBA" id="ARBA00004370"/>
    </source>
</evidence>
<feature type="transmembrane region" description="Helical" evidence="5">
    <location>
        <begin position="133"/>
        <end position="160"/>
    </location>
</feature>
<dbReference type="InParanoid" id="A0A7X0JTC2"/>
<name>A0A7X0JTC2_9GAMM</name>
<feature type="transmembrane region" description="Helical" evidence="5">
    <location>
        <begin position="35"/>
        <end position="61"/>
    </location>
</feature>
<dbReference type="GO" id="GO:0016491">
    <property type="term" value="F:oxidoreductase activity"/>
    <property type="evidence" value="ECO:0007669"/>
    <property type="project" value="InterPro"/>
</dbReference>
<dbReference type="RefSeq" id="WP_184679372.1">
    <property type="nucleotide sequence ID" value="NZ_JAAONY010000002.1"/>
</dbReference>
<keyword evidence="2 5" id="KW-0812">Transmembrane</keyword>
<evidence type="ECO:0000256" key="3">
    <source>
        <dbReference type="ARBA" id="ARBA00022989"/>
    </source>
</evidence>
<evidence type="ECO:0000256" key="5">
    <source>
        <dbReference type="SAM" id="Phobius"/>
    </source>
</evidence>
<gene>
    <name evidence="7" type="ORF">HNR48_002193</name>
</gene>
<dbReference type="GO" id="GO:0016020">
    <property type="term" value="C:membrane"/>
    <property type="evidence" value="ECO:0007669"/>
    <property type="project" value="UniProtKB-SubCell"/>
</dbReference>
<reference evidence="7 8" key="1">
    <citation type="submission" date="2020-08" db="EMBL/GenBank/DDBJ databases">
        <title>Genomic Encyclopedia of Type Strains, Phase IV (KMG-IV): sequencing the most valuable type-strain genomes for metagenomic binning, comparative biology and taxonomic classification.</title>
        <authorList>
            <person name="Goeker M."/>
        </authorList>
    </citation>
    <scope>NUCLEOTIDE SEQUENCE [LARGE SCALE GENOMIC DNA]</scope>
    <source>
        <strain evidence="7 8">DSM 22368</strain>
    </source>
</reference>
<dbReference type="EMBL" id="JACHHT010000002">
    <property type="protein sequence ID" value="MBB6521908.1"/>
    <property type="molecule type" value="Genomic_DNA"/>
</dbReference>
<comment type="caution">
    <text evidence="7">The sequence shown here is derived from an EMBL/GenBank/DDBJ whole genome shotgun (WGS) entry which is preliminary data.</text>
</comment>
<evidence type="ECO:0000313" key="8">
    <source>
        <dbReference type="Proteomes" id="UP000528457"/>
    </source>
</evidence>
<comment type="subcellular location">
    <subcellularLocation>
        <location evidence="1">Membrane</location>
    </subcellularLocation>
</comment>
<feature type="transmembrane region" description="Helical" evidence="5">
    <location>
        <begin position="6"/>
        <end position="23"/>
    </location>
</feature>
<keyword evidence="3 5" id="KW-1133">Transmembrane helix</keyword>
<dbReference type="InterPro" id="IPR050307">
    <property type="entry name" value="Sterol_Desaturase_Related"/>
</dbReference>
<dbReference type="AlphaFoldDB" id="A0A7X0JTC2"/>